<reference evidence="1 2" key="1">
    <citation type="journal article" date="2019" name="Int. J. Syst. Evol. Microbiol.">
        <title>The Global Catalogue of Microorganisms (GCM) 10K type strain sequencing project: providing services to taxonomists for standard genome sequencing and annotation.</title>
        <authorList>
            <consortium name="The Broad Institute Genomics Platform"/>
            <consortium name="The Broad Institute Genome Sequencing Center for Infectious Disease"/>
            <person name="Wu L."/>
            <person name="Ma J."/>
        </authorList>
    </citation>
    <scope>NUCLEOTIDE SEQUENCE [LARGE SCALE GENOMIC DNA]</scope>
    <source>
        <strain evidence="1 2">JCM 6305</strain>
    </source>
</reference>
<evidence type="ECO:0000313" key="2">
    <source>
        <dbReference type="Proteomes" id="UP001501638"/>
    </source>
</evidence>
<organism evidence="1 2">
    <name type="scientific">Streptomyces macrosporus</name>
    <dbReference type="NCBI Taxonomy" id="44032"/>
    <lineage>
        <taxon>Bacteria</taxon>
        <taxon>Bacillati</taxon>
        <taxon>Actinomycetota</taxon>
        <taxon>Actinomycetes</taxon>
        <taxon>Kitasatosporales</taxon>
        <taxon>Streptomycetaceae</taxon>
        <taxon>Streptomyces</taxon>
    </lineage>
</organism>
<evidence type="ECO:0000313" key="1">
    <source>
        <dbReference type="EMBL" id="GAA2449622.1"/>
    </source>
</evidence>
<proteinExistence type="predicted"/>
<accession>A0ABN3K506</accession>
<dbReference type="Proteomes" id="UP001501638">
    <property type="component" value="Unassembled WGS sequence"/>
</dbReference>
<comment type="caution">
    <text evidence="1">The sequence shown here is derived from an EMBL/GenBank/DDBJ whole genome shotgun (WGS) entry which is preliminary data.</text>
</comment>
<gene>
    <name evidence="1" type="ORF">GCM10010405_36350</name>
</gene>
<sequence length="51" mass="5182">MSGGEGGLSGGVRLVGSVYRYDNGLGVRVADVVPYEPAAASRRGRLPFGGT</sequence>
<keyword evidence="2" id="KW-1185">Reference proteome</keyword>
<protein>
    <submittedName>
        <fullName evidence="1">Uncharacterized protein</fullName>
    </submittedName>
</protein>
<name>A0ABN3K506_9ACTN</name>
<dbReference type="RefSeq" id="WP_344324203.1">
    <property type="nucleotide sequence ID" value="NZ_BAAASZ010000026.1"/>
</dbReference>
<dbReference type="EMBL" id="BAAASZ010000026">
    <property type="protein sequence ID" value="GAA2449622.1"/>
    <property type="molecule type" value="Genomic_DNA"/>
</dbReference>